<feature type="compositionally biased region" description="Basic and acidic residues" evidence="1">
    <location>
        <begin position="81"/>
        <end position="91"/>
    </location>
</feature>
<keyword evidence="2" id="KW-1133">Transmembrane helix</keyword>
<dbReference type="eggNOG" id="ENOG502S9P8">
    <property type="taxonomic scope" value="Eukaryota"/>
</dbReference>
<organism evidence="3">
    <name type="scientific">Neurospora crassa</name>
    <dbReference type="NCBI Taxonomy" id="5141"/>
    <lineage>
        <taxon>Eukaryota</taxon>
        <taxon>Fungi</taxon>
        <taxon>Dikarya</taxon>
        <taxon>Ascomycota</taxon>
        <taxon>Pezizomycotina</taxon>
        <taxon>Sordariomycetes</taxon>
        <taxon>Sordariomycetidae</taxon>
        <taxon>Sordariales</taxon>
        <taxon>Sordariaceae</taxon>
        <taxon>Neurospora</taxon>
    </lineage>
</organism>
<accession>Q6MFR6</accession>
<keyword evidence="2" id="KW-0812">Transmembrane</keyword>
<feature type="region of interest" description="Disordered" evidence="1">
    <location>
        <begin position="308"/>
        <end position="485"/>
    </location>
</feature>
<feature type="region of interest" description="Disordered" evidence="1">
    <location>
        <begin position="592"/>
        <end position="661"/>
    </location>
</feature>
<dbReference type="EMBL" id="BX897674">
    <property type="protein sequence ID" value="CAE85523.1"/>
    <property type="molecule type" value="Genomic_DNA"/>
</dbReference>
<dbReference type="VEuPathDB" id="FungiDB:NCU08006"/>
<feature type="compositionally biased region" description="Low complexity" evidence="1">
    <location>
        <begin position="374"/>
        <end position="384"/>
    </location>
</feature>
<dbReference type="AlphaFoldDB" id="Q6MFR6"/>
<feature type="compositionally biased region" description="Polar residues" evidence="1">
    <location>
        <begin position="600"/>
        <end position="609"/>
    </location>
</feature>
<evidence type="ECO:0000256" key="2">
    <source>
        <dbReference type="SAM" id="Phobius"/>
    </source>
</evidence>
<feature type="compositionally biased region" description="Basic and acidic residues" evidence="1">
    <location>
        <begin position="37"/>
        <end position="47"/>
    </location>
</feature>
<dbReference type="HOGENOM" id="CLU_018980_1_0_1"/>
<keyword evidence="2" id="KW-0472">Membrane</keyword>
<feature type="transmembrane region" description="Helical" evidence="2">
    <location>
        <begin position="160"/>
        <end position="183"/>
    </location>
</feature>
<reference evidence="3" key="2">
    <citation type="submission" date="2003-12" db="EMBL/GenBank/DDBJ databases">
        <authorList>
            <person name="German Neurospora genome project"/>
        </authorList>
    </citation>
    <scope>NUCLEOTIDE SEQUENCE</scope>
</reference>
<feature type="compositionally biased region" description="Basic and acidic residues" evidence="1">
    <location>
        <begin position="459"/>
        <end position="471"/>
    </location>
</feature>
<feature type="compositionally biased region" description="Polar residues" evidence="1">
    <location>
        <begin position="449"/>
        <end position="458"/>
    </location>
</feature>
<feature type="compositionally biased region" description="Low complexity" evidence="1">
    <location>
        <begin position="425"/>
        <end position="441"/>
    </location>
</feature>
<feature type="compositionally biased region" description="Polar residues" evidence="1">
    <location>
        <begin position="407"/>
        <end position="424"/>
    </location>
</feature>
<feature type="compositionally biased region" description="Low complexity" evidence="1">
    <location>
        <begin position="509"/>
        <end position="520"/>
    </location>
</feature>
<feature type="transmembrane region" description="Helical" evidence="2">
    <location>
        <begin position="134"/>
        <end position="154"/>
    </location>
</feature>
<feature type="region of interest" description="Disordered" evidence="1">
    <location>
        <begin position="499"/>
        <end position="565"/>
    </location>
</feature>
<name>Q6MFR6_NEUCS</name>
<feature type="transmembrane region" description="Helical" evidence="2">
    <location>
        <begin position="236"/>
        <end position="267"/>
    </location>
</feature>
<feature type="compositionally biased region" description="Basic and acidic residues" evidence="1">
    <location>
        <begin position="346"/>
        <end position="364"/>
    </location>
</feature>
<feature type="region of interest" description="Disordered" evidence="1">
    <location>
        <begin position="22"/>
        <end position="51"/>
    </location>
</feature>
<feature type="transmembrane region" description="Helical" evidence="2">
    <location>
        <begin position="195"/>
        <end position="216"/>
    </location>
</feature>
<protein>
    <submittedName>
        <fullName evidence="3">Uncharacterized protein</fullName>
    </submittedName>
</protein>
<evidence type="ECO:0000313" key="3">
    <source>
        <dbReference type="EMBL" id="CAE85523.1"/>
    </source>
</evidence>
<feature type="region of interest" description="Disordered" evidence="1">
    <location>
        <begin position="707"/>
        <end position="727"/>
    </location>
</feature>
<feature type="region of interest" description="Disordered" evidence="1">
    <location>
        <begin position="78"/>
        <end position="117"/>
    </location>
</feature>
<evidence type="ECO:0000256" key="1">
    <source>
        <dbReference type="SAM" id="MobiDB-lite"/>
    </source>
</evidence>
<feature type="compositionally biased region" description="Gly residues" evidence="1">
    <location>
        <begin position="632"/>
        <end position="646"/>
    </location>
</feature>
<dbReference type="OrthoDB" id="5404940at2759"/>
<sequence length="727" mass="79921">MGGPSQPFLYDYDPVRYSLDDRLPPKLFDPKAVTRASFDKPKPKPKPDGPLVLYDYDPVRYSVDDRLPPKLFDPKAVTRASFDKPKPKPKPDGPLVSFNVHPDAFPPSERTTKSFRPMGPRSKRWIISMRKVQLVFRLLQFIGAAGLLVIMIMLNNMKDVPGLIIRIALGVATLHTGYGVYHLRRPAGARAPMSTAAYHFGVIIVDIVACLVYAYGVYTIRKDGATWGTLLSDKSVLQYFLPAVQYGLIGAGALHVVSIGISTFLAIQFWRICKMPPDMNPLEDHLTSRAHKRNKSSVVSISTYLDDAKQPGTAAGSHRDSSIPNGDELVRPRAIPFTHTRQSSDFSERSSGKRESRVTVDLPHRQYQITPGNSPRSSMPPRSSYHGSYSDQVPFASRGAANPRDSFASSRPNTSYNKGEQLTASPTSMSPTKPPQQSQKPRGGKFQETWYTTESLFNRTHERNRTMKEAQKNGGGGANNNNKRGNRAYEALTSYYDTHDSDDEHQHLQRQQSPSSPPRSGAARDNHKLGYRNSHDDDDDIDLADLHPNPLRSNPSSPTLLIDSELGPERSITPFSRLRESILRPLNLNPLNIKKVRQPPKTQHLQPDSQEPMRNRDSSIQPEALFSSAAISGGGGGGGGGEGGGAKPYDPSTSDIPSTLLAGHPANYRVVSSGHDYDFSYSGAGAGRQRHVSGKVAEEGMAGGFGFSEDITEGGRQDKKRLTVTNA</sequence>
<reference evidence="3" key="1">
    <citation type="submission" date="2003-12" db="EMBL/GenBank/DDBJ databases">
        <authorList>
            <person name="Schulte U."/>
            <person name="Aign V."/>
            <person name="Hoheisel J."/>
            <person name="Brandt P."/>
            <person name="Fartmann B."/>
            <person name="Holland R."/>
            <person name="Nyakatura G."/>
            <person name="Mewes H.W."/>
            <person name="Mannhaupt G."/>
        </authorList>
    </citation>
    <scope>NUCLEOTIDE SEQUENCE</scope>
</reference>
<proteinExistence type="predicted"/>